<dbReference type="AlphaFoldDB" id="A0A8T1D6X1"/>
<dbReference type="Proteomes" id="UP000760860">
    <property type="component" value="Unassembled WGS sequence"/>
</dbReference>
<evidence type="ECO:0000313" key="2">
    <source>
        <dbReference type="EMBL" id="KAG3218965.1"/>
    </source>
</evidence>
<dbReference type="EMBL" id="RCMK01000347">
    <property type="protein sequence ID" value="KAG2934865.1"/>
    <property type="molecule type" value="Genomic_DNA"/>
</dbReference>
<protein>
    <submittedName>
        <fullName evidence="1">Uncharacterized protein</fullName>
    </submittedName>
</protein>
<comment type="caution">
    <text evidence="1">The sequence shown here is derived from an EMBL/GenBank/DDBJ whole genome shotgun (WGS) entry which is preliminary data.</text>
</comment>
<evidence type="ECO:0000313" key="1">
    <source>
        <dbReference type="EMBL" id="KAG2934865.1"/>
    </source>
</evidence>
<reference evidence="1" key="1">
    <citation type="submission" date="2018-10" db="EMBL/GenBank/DDBJ databases">
        <title>Effector identification in a new, highly contiguous assembly of the strawberry crown rot pathogen Phytophthora cactorum.</title>
        <authorList>
            <person name="Armitage A.D."/>
            <person name="Nellist C.F."/>
            <person name="Bates H."/>
            <person name="Vickerstaff R.J."/>
            <person name="Harrison R.J."/>
        </authorList>
    </citation>
    <scope>NUCLEOTIDE SEQUENCE</scope>
    <source>
        <strain evidence="1">4040</strain>
        <strain evidence="2">P421</strain>
    </source>
</reference>
<organism evidence="1 3">
    <name type="scientific">Phytophthora cactorum</name>
    <dbReference type="NCBI Taxonomy" id="29920"/>
    <lineage>
        <taxon>Eukaryota</taxon>
        <taxon>Sar</taxon>
        <taxon>Stramenopiles</taxon>
        <taxon>Oomycota</taxon>
        <taxon>Peronosporomycetes</taxon>
        <taxon>Peronosporales</taxon>
        <taxon>Peronosporaceae</taxon>
        <taxon>Phytophthora</taxon>
    </lineage>
</organism>
<accession>A0A8T1D6X1</accession>
<name>A0A8T1D6X1_9STRA</name>
<proteinExistence type="predicted"/>
<dbReference type="EMBL" id="RCMV01000333">
    <property type="protein sequence ID" value="KAG3218965.1"/>
    <property type="molecule type" value="Genomic_DNA"/>
</dbReference>
<dbReference type="Proteomes" id="UP000736787">
    <property type="component" value="Unassembled WGS sequence"/>
</dbReference>
<evidence type="ECO:0000313" key="3">
    <source>
        <dbReference type="Proteomes" id="UP000736787"/>
    </source>
</evidence>
<sequence length="84" mass="8807">MPCCTLPHFAGSPATHTLSVPAACPSARLSSSAFTSARSIILCRFPPSTLYAPSGVPCPRSFLVVDPSSGPNDSFVRVLRMCPL</sequence>
<gene>
    <name evidence="1" type="ORF">PC117_g12548</name>
    <name evidence="2" type="ORF">PC129_g10224</name>
</gene>